<feature type="transmembrane region" description="Helical" evidence="2">
    <location>
        <begin position="791"/>
        <end position="809"/>
    </location>
</feature>
<dbReference type="SUPFAM" id="SSF63829">
    <property type="entry name" value="Calcium-dependent phosphotriesterase"/>
    <property type="match status" value="2"/>
</dbReference>
<dbReference type="InterPro" id="IPR036890">
    <property type="entry name" value="HATPase_C_sf"/>
</dbReference>
<dbReference type="OrthoDB" id="9778366at2"/>
<dbReference type="Pfam" id="PF07730">
    <property type="entry name" value="HisKA_3"/>
    <property type="match status" value="1"/>
</dbReference>
<dbReference type="GO" id="GO:0016020">
    <property type="term" value="C:membrane"/>
    <property type="evidence" value="ECO:0007669"/>
    <property type="project" value="InterPro"/>
</dbReference>
<dbReference type="AlphaFoldDB" id="A0A1I5SA65"/>
<gene>
    <name evidence="4" type="ORF">SAMN05444277_101657</name>
</gene>
<dbReference type="Gene3D" id="2.130.10.10">
    <property type="entry name" value="YVTN repeat-like/Quinoprotein amine dehydrogenase"/>
    <property type="match status" value="3"/>
</dbReference>
<sequence length="1020" mass="117439">MGFAIKQYALLFLCLFPFVNSHGQSTRLLNFEKFTINEGLSQGFIYNIAQDEKGFMWFCTPDGLNRYDGYHFKIYRHDYTDNFSVSSNLVTKFFVDANKNVWIATNDNGLNYFDIRYQKFYHFFPGMAIDDIAEDKYGNLILLSYDKMILGKVEIKGGEDKKISIDTAVFIFPEALIYRQGFFHYHIFSDTYANLYLSTADAIFKLNGSSQSNKLNIRKLYSFPHPDTHEPAIAEDKVTHRFYAYMQAQLFEFGDSSFSAPVIIDAPPAIMHIFTDSRQKLWMQSAKEVFMLDLKTKTITRVISKSNDIDNLLKTAYCSFEDKNNNLWIGTAGLGILKFTNDLNIFHHILPGKYIYNIQQYNKETALIEGMFKITFNNDNTVEMDSVNLSAKRKDLPDPAMKYVVDDKYNYWFLQDDQLQMYNAVGKRLRTIPVKEKLKKKMALPPTVKEVHKNNFLFIDRHGNLWFQCYGKMMSYNINADTLAVYPSLPVFRDLDRSFRVMYEDINGTLWITASQDFYSYNPANNKTNFFHHIPGDVASVAGSNISCFCDDPVNPSQFLWVGTRGNGVSRLNKTTGRCTSFSTKNGLPNNVIYGLLNDDEENIWGSTNKGLFRLNVKTGAIKNFDATDGLQGNEFNRYAYLKLSNGVMLFGGLNGINYFKSAEIHAIAPPPVQLTNIKLLDKNLSVNNSKSLMDVDVSYLKQLALQSTQNVISFEFAGLDYKKTGAVYYRYKLDGFDKGWNNAGLSNTATYTNLDPGDYELEVQASNDNINWSDNTLLNLQVLPMWWQTWWFKLLIAVCVSAIIYAFYRYRLQQLLRIERVRNNIARDLHDEIGSSLSSISIFSKLVQAKWNAKEENPGFLLRKINEDASRVMDSMNDIVWSINTKNDELENVFYRMREHAVQLLEAKDYTVHFYFDDKLNHVKLDMQSRRDFYLIYKEALNNVAKYACGKNVWIDLSLYHNKIILHIKDDGKGFDTTAVNSGNGLSNMKKRAEEMRAELQIISELNKGTGLQLAFQKK</sequence>
<dbReference type="SUPFAM" id="SSF55874">
    <property type="entry name" value="ATPase domain of HSP90 chaperone/DNA topoisomerase II/histidine kinase"/>
    <property type="match status" value="1"/>
</dbReference>
<dbReference type="EMBL" id="FOXQ01000001">
    <property type="protein sequence ID" value="SFP67457.1"/>
    <property type="molecule type" value="Genomic_DNA"/>
</dbReference>
<keyword evidence="4" id="KW-0808">Transferase</keyword>
<keyword evidence="1" id="KW-0597">Phosphoprotein</keyword>
<dbReference type="Pfam" id="PF07494">
    <property type="entry name" value="Reg_prop"/>
    <property type="match status" value="1"/>
</dbReference>
<dbReference type="Gene3D" id="3.30.565.10">
    <property type="entry name" value="Histidine kinase-like ATPase, C-terminal domain"/>
    <property type="match status" value="1"/>
</dbReference>
<dbReference type="InterPro" id="IPR015943">
    <property type="entry name" value="WD40/YVTN_repeat-like_dom_sf"/>
</dbReference>
<accession>A0A1I5SA65</accession>
<dbReference type="InterPro" id="IPR011712">
    <property type="entry name" value="Sig_transdc_His_kin_sub3_dim/P"/>
</dbReference>
<dbReference type="PROSITE" id="PS50109">
    <property type="entry name" value="HIS_KIN"/>
    <property type="match status" value="1"/>
</dbReference>
<dbReference type="STRING" id="1465490.SAMN05444277_101657"/>
<keyword evidence="4" id="KW-0418">Kinase</keyword>
<keyword evidence="2" id="KW-0472">Membrane</keyword>
<evidence type="ECO:0000259" key="3">
    <source>
        <dbReference type="PROSITE" id="PS50109"/>
    </source>
</evidence>
<dbReference type="Gene3D" id="1.20.5.1930">
    <property type="match status" value="1"/>
</dbReference>
<proteinExistence type="predicted"/>
<evidence type="ECO:0000313" key="5">
    <source>
        <dbReference type="Proteomes" id="UP000199031"/>
    </source>
</evidence>
<evidence type="ECO:0000256" key="1">
    <source>
        <dbReference type="ARBA" id="ARBA00022553"/>
    </source>
</evidence>
<dbReference type="Pfam" id="PF07495">
    <property type="entry name" value="Y_Y_Y"/>
    <property type="match status" value="1"/>
</dbReference>
<dbReference type="InterPro" id="IPR011123">
    <property type="entry name" value="Y_Y_Y"/>
</dbReference>
<evidence type="ECO:0000256" key="2">
    <source>
        <dbReference type="SAM" id="Phobius"/>
    </source>
</evidence>
<dbReference type="Gene3D" id="2.60.40.10">
    <property type="entry name" value="Immunoglobulins"/>
    <property type="match status" value="1"/>
</dbReference>
<keyword evidence="2" id="KW-1133">Transmembrane helix</keyword>
<dbReference type="RefSeq" id="WP_090654418.1">
    <property type="nucleotide sequence ID" value="NZ_FOXQ01000001.1"/>
</dbReference>
<keyword evidence="5" id="KW-1185">Reference proteome</keyword>
<reference evidence="4 5" key="1">
    <citation type="submission" date="2016-10" db="EMBL/GenBank/DDBJ databases">
        <authorList>
            <person name="de Groot N.N."/>
        </authorList>
    </citation>
    <scope>NUCLEOTIDE SEQUENCE [LARGE SCALE GENOMIC DNA]</scope>
    <source>
        <strain evidence="4 5">DSM 28286</strain>
    </source>
</reference>
<dbReference type="PANTHER" id="PTHR43547:SF2">
    <property type="entry name" value="HYBRID SIGNAL TRANSDUCTION HISTIDINE KINASE C"/>
    <property type="match status" value="1"/>
</dbReference>
<protein>
    <submittedName>
        <fullName evidence="4">Signal transduction histidine kinase</fullName>
    </submittedName>
</protein>
<dbReference type="Pfam" id="PF02518">
    <property type="entry name" value="HATPase_c"/>
    <property type="match status" value="1"/>
</dbReference>
<dbReference type="Proteomes" id="UP000199031">
    <property type="component" value="Unassembled WGS sequence"/>
</dbReference>
<dbReference type="InterPro" id="IPR003594">
    <property type="entry name" value="HATPase_dom"/>
</dbReference>
<feature type="domain" description="Histidine kinase" evidence="3">
    <location>
        <begin position="829"/>
        <end position="1020"/>
    </location>
</feature>
<dbReference type="GO" id="GO:0046983">
    <property type="term" value="F:protein dimerization activity"/>
    <property type="evidence" value="ECO:0007669"/>
    <property type="project" value="InterPro"/>
</dbReference>
<dbReference type="CDD" id="cd16917">
    <property type="entry name" value="HATPase_UhpB-NarQ-NarX-like"/>
    <property type="match status" value="1"/>
</dbReference>
<dbReference type="GO" id="GO:0000155">
    <property type="term" value="F:phosphorelay sensor kinase activity"/>
    <property type="evidence" value="ECO:0007669"/>
    <property type="project" value="InterPro"/>
</dbReference>
<evidence type="ECO:0000313" key="4">
    <source>
        <dbReference type="EMBL" id="SFP67457.1"/>
    </source>
</evidence>
<dbReference type="InterPro" id="IPR005467">
    <property type="entry name" value="His_kinase_dom"/>
</dbReference>
<dbReference type="PANTHER" id="PTHR43547">
    <property type="entry name" value="TWO-COMPONENT HISTIDINE KINASE"/>
    <property type="match status" value="1"/>
</dbReference>
<organism evidence="4 5">
    <name type="scientific">Parafilimonas terrae</name>
    <dbReference type="NCBI Taxonomy" id="1465490"/>
    <lineage>
        <taxon>Bacteria</taxon>
        <taxon>Pseudomonadati</taxon>
        <taxon>Bacteroidota</taxon>
        <taxon>Chitinophagia</taxon>
        <taxon>Chitinophagales</taxon>
        <taxon>Chitinophagaceae</taxon>
        <taxon>Parafilimonas</taxon>
    </lineage>
</organism>
<name>A0A1I5SA65_9BACT</name>
<keyword evidence="2" id="KW-0812">Transmembrane</keyword>
<dbReference type="InterPro" id="IPR013783">
    <property type="entry name" value="Ig-like_fold"/>
</dbReference>
<dbReference type="InterPro" id="IPR011110">
    <property type="entry name" value="Reg_prop"/>
</dbReference>